<dbReference type="AlphaFoldDB" id="A0AAV4SGN3"/>
<accession>A0AAV4SGN3</accession>
<reference evidence="1 2" key="1">
    <citation type="submission" date="2021-06" db="EMBL/GenBank/DDBJ databases">
        <title>Caerostris darwini draft genome.</title>
        <authorList>
            <person name="Kono N."/>
            <person name="Arakawa K."/>
        </authorList>
    </citation>
    <scope>NUCLEOTIDE SEQUENCE [LARGE SCALE GENOMIC DNA]</scope>
</reference>
<gene>
    <name evidence="1" type="ORF">CDAR_183421</name>
</gene>
<evidence type="ECO:0000313" key="1">
    <source>
        <dbReference type="EMBL" id="GIY32707.1"/>
    </source>
</evidence>
<dbReference type="Proteomes" id="UP001054837">
    <property type="component" value="Unassembled WGS sequence"/>
</dbReference>
<keyword evidence="2" id="KW-1185">Reference proteome</keyword>
<proteinExistence type="predicted"/>
<sequence length="97" mass="10478">MISFIYGISSGGLVVGSPSIQLFEDSRKSLMNYALRDISKAGALSFPDYLVKVLARPSSLENLVHMGLICVCGGKVKIQDLLSRTILCLLSRTSSRA</sequence>
<protein>
    <submittedName>
        <fullName evidence="1">Uncharacterized protein</fullName>
    </submittedName>
</protein>
<organism evidence="1 2">
    <name type="scientific">Caerostris darwini</name>
    <dbReference type="NCBI Taxonomy" id="1538125"/>
    <lineage>
        <taxon>Eukaryota</taxon>
        <taxon>Metazoa</taxon>
        <taxon>Ecdysozoa</taxon>
        <taxon>Arthropoda</taxon>
        <taxon>Chelicerata</taxon>
        <taxon>Arachnida</taxon>
        <taxon>Araneae</taxon>
        <taxon>Araneomorphae</taxon>
        <taxon>Entelegynae</taxon>
        <taxon>Araneoidea</taxon>
        <taxon>Araneidae</taxon>
        <taxon>Caerostris</taxon>
    </lineage>
</organism>
<name>A0AAV4SGN3_9ARAC</name>
<evidence type="ECO:0000313" key="2">
    <source>
        <dbReference type="Proteomes" id="UP001054837"/>
    </source>
</evidence>
<comment type="caution">
    <text evidence="1">The sequence shown here is derived from an EMBL/GenBank/DDBJ whole genome shotgun (WGS) entry which is preliminary data.</text>
</comment>
<dbReference type="EMBL" id="BPLQ01007843">
    <property type="protein sequence ID" value="GIY32707.1"/>
    <property type="molecule type" value="Genomic_DNA"/>
</dbReference>